<dbReference type="InterPro" id="IPR036779">
    <property type="entry name" value="LysM_dom_sf"/>
</dbReference>
<keyword evidence="1" id="KW-0472">Membrane</keyword>
<dbReference type="Proteomes" id="UP000198838">
    <property type="component" value="Unassembled WGS sequence"/>
</dbReference>
<reference evidence="2 3" key="1">
    <citation type="submission" date="2016-10" db="EMBL/GenBank/DDBJ databases">
        <authorList>
            <person name="de Groot N.N."/>
        </authorList>
    </citation>
    <scope>NUCLEOTIDE SEQUENCE [LARGE SCALE GENOMIC DNA]</scope>
    <source>
        <strain evidence="2 3">DSM 5522</strain>
    </source>
</reference>
<evidence type="ECO:0008006" key="4">
    <source>
        <dbReference type="Google" id="ProtNLM"/>
    </source>
</evidence>
<dbReference type="RefSeq" id="WP_092869899.1">
    <property type="nucleotide sequence ID" value="NZ_FOJY01000001.1"/>
</dbReference>
<organism evidence="2 3">
    <name type="scientific">Acetitomaculum ruminis DSM 5522</name>
    <dbReference type="NCBI Taxonomy" id="1120918"/>
    <lineage>
        <taxon>Bacteria</taxon>
        <taxon>Bacillati</taxon>
        <taxon>Bacillota</taxon>
        <taxon>Clostridia</taxon>
        <taxon>Lachnospirales</taxon>
        <taxon>Lachnospiraceae</taxon>
        <taxon>Acetitomaculum</taxon>
    </lineage>
</organism>
<evidence type="ECO:0000313" key="3">
    <source>
        <dbReference type="Proteomes" id="UP000198838"/>
    </source>
</evidence>
<dbReference type="EMBL" id="FOJY01000001">
    <property type="protein sequence ID" value="SFA71938.1"/>
    <property type="molecule type" value="Genomic_DNA"/>
</dbReference>
<sequence>MKEIKLKRTIYVTICLICCCIILLFFCNSKFKDGNLQGQAVKYYKTIQIHNNDSLWSIACQYAPDGNYEAYIEEVSTINHLSTDVLYIGCYLTIPVYNN</sequence>
<evidence type="ECO:0000256" key="1">
    <source>
        <dbReference type="SAM" id="Phobius"/>
    </source>
</evidence>
<dbReference type="OrthoDB" id="1716479at2"/>
<proteinExistence type="predicted"/>
<dbReference type="SUPFAM" id="SSF54106">
    <property type="entry name" value="LysM domain"/>
    <property type="match status" value="1"/>
</dbReference>
<keyword evidence="1" id="KW-1133">Transmembrane helix</keyword>
<gene>
    <name evidence="2" type="ORF">SAMN05216249_101190</name>
</gene>
<feature type="transmembrane region" description="Helical" evidence="1">
    <location>
        <begin position="9"/>
        <end position="26"/>
    </location>
</feature>
<evidence type="ECO:0000313" key="2">
    <source>
        <dbReference type="EMBL" id="SFA71938.1"/>
    </source>
</evidence>
<dbReference type="Gene3D" id="3.10.350.10">
    <property type="entry name" value="LysM domain"/>
    <property type="match status" value="1"/>
</dbReference>
<keyword evidence="1" id="KW-0812">Transmembrane</keyword>
<name>A0A1I0V6M8_9FIRM</name>
<protein>
    <recommendedName>
        <fullName evidence="4">LysM domain-containing protein</fullName>
    </recommendedName>
</protein>
<accession>A0A1I0V6M8</accession>
<dbReference type="AlphaFoldDB" id="A0A1I0V6M8"/>
<keyword evidence="3" id="KW-1185">Reference proteome</keyword>